<gene>
    <name evidence="2" type="ORF">INT48_002197</name>
</gene>
<proteinExistence type="predicted"/>
<dbReference type="EMBL" id="JAEPRE010000002">
    <property type="protein sequence ID" value="KAG2237893.1"/>
    <property type="molecule type" value="Genomic_DNA"/>
</dbReference>
<comment type="caution">
    <text evidence="2">The sequence shown here is derived from an EMBL/GenBank/DDBJ whole genome shotgun (WGS) entry which is preliminary data.</text>
</comment>
<name>A0A8H7W2V3_9FUNG</name>
<organism evidence="2 3">
    <name type="scientific">Thamnidium elegans</name>
    <dbReference type="NCBI Taxonomy" id="101142"/>
    <lineage>
        <taxon>Eukaryota</taxon>
        <taxon>Fungi</taxon>
        <taxon>Fungi incertae sedis</taxon>
        <taxon>Mucoromycota</taxon>
        <taxon>Mucoromycotina</taxon>
        <taxon>Mucoromycetes</taxon>
        <taxon>Mucorales</taxon>
        <taxon>Mucorineae</taxon>
        <taxon>Mucoraceae</taxon>
        <taxon>Thamnidium</taxon>
    </lineage>
</organism>
<dbReference type="Proteomes" id="UP000613177">
    <property type="component" value="Unassembled WGS sequence"/>
</dbReference>
<feature type="compositionally biased region" description="Polar residues" evidence="1">
    <location>
        <begin position="8"/>
        <end position="28"/>
    </location>
</feature>
<accession>A0A8H7W2V3</accession>
<reference evidence="2" key="1">
    <citation type="submission" date="2021-01" db="EMBL/GenBank/DDBJ databases">
        <title>Metabolic potential, ecology and presence of endohyphal bacteria is reflected in genomic diversity of Mucoromycotina.</title>
        <authorList>
            <person name="Muszewska A."/>
            <person name="Okrasinska A."/>
            <person name="Steczkiewicz K."/>
            <person name="Drgas O."/>
            <person name="Orlowska M."/>
            <person name="Perlinska-Lenart U."/>
            <person name="Aleksandrzak-Piekarczyk T."/>
            <person name="Szatraj K."/>
            <person name="Zielenkiewicz U."/>
            <person name="Pilsyk S."/>
            <person name="Malc E."/>
            <person name="Mieczkowski P."/>
            <person name="Kruszewska J.S."/>
            <person name="Biernat P."/>
            <person name="Pawlowska J."/>
        </authorList>
    </citation>
    <scope>NUCLEOTIDE SEQUENCE</scope>
    <source>
        <strain evidence="2">WA0000018081</strain>
    </source>
</reference>
<dbReference type="AlphaFoldDB" id="A0A8H7W2V3"/>
<feature type="region of interest" description="Disordered" evidence="1">
    <location>
        <begin position="1"/>
        <end position="32"/>
    </location>
</feature>
<sequence>MSKKEPLTVTSLSIKESHASLNDNSDSETIGPICQKRNHKFTQQSFNGPVLEKDEDVYMNDIDQNDKNNMEMLLNDLTDSFRHLHIDNSSIDTEMTEANDAEVSEIIDTEMTEANDVEIPEIFPWTYSKDF</sequence>
<keyword evidence="3" id="KW-1185">Reference proteome</keyword>
<evidence type="ECO:0000256" key="1">
    <source>
        <dbReference type="SAM" id="MobiDB-lite"/>
    </source>
</evidence>
<evidence type="ECO:0000313" key="3">
    <source>
        <dbReference type="Proteomes" id="UP000613177"/>
    </source>
</evidence>
<protein>
    <submittedName>
        <fullName evidence="2">Uncharacterized protein</fullName>
    </submittedName>
</protein>
<evidence type="ECO:0000313" key="2">
    <source>
        <dbReference type="EMBL" id="KAG2237893.1"/>
    </source>
</evidence>